<dbReference type="RefSeq" id="WP_408977063.1">
    <property type="nucleotide sequence ID" value="NZ_JBJUVG010000003.1"/>
</dbReference>
<comment type="caution">
    <text evidence="8">The sequence shown here is derived from an EMBL/GenBank/DDBJ whole genome shotgun (WGS) entry which is preliminary data.</text>
</comment>
<accession>A0ABW9GYP7</accession>
<feature type="binding site" evidence="7">
    <location>
        <begin position="193"/>
        <end position="196"/>
    </location>
    <ligand>
        <name>substrate</name>
    </ligand>
</feature>
<feature type="binding site" evidence="7">
    <location>
        <position position="98"/>
    </location>
    <ligand>
        <name>S-adenosyl-L-methionine</name>
        <dbReference type="ChEBI" id="CHEBI:59789"/>
    </ligand>
</feature>
<keyword evidence="9" id="KW-1185">Reference proteome</keyword>
<feature type="binding site" evidence="7">
    <location>
        <position position="124"/>
    </location>
    <ligand>
        <name>substrate</name>
    </ligand>
</feature>
<evidence type="ECO:0000313" key="8">
    <source>
        <dbReference type="EMBL" id="MFM9413447.1"/>
    </source>
</evidence>
<feature type="binding site" evidence="7">
    <location>
        <position position="69"/>
    </location>
    <ligand>
        <name>S-adenosyl-L-methionine</name>
        <dbReference type="ChEBI" id="CHEBI:59789"/>
    </ligand>
</feature>
<dbReference type="InterPro" id="IPR055361">
    <property type="entry name" value="tRNA_methyltr_TrmB_bact"/>
</dbReference>
<dbReference type="NCBIfam" id="NF001080">
    <property type="entry name" value="PRK00121.2-2"/>
    <property type="match status" value="1"/>
</dbReference>
<sequence>MARVRHIPGTHDMLLENPYVITRAEASPAFWAGCYPKDQPLRIEVGSGRGRFIYTAGKTCPEKNWLALDVVPEIIREAVESYSRRADWPENIRFMACDATELLRILPARSVERIYLHFSDPWPKKRHAKRRLTAPGFLAIYAALLQANGDLLFKTDHDDFYSYSLESFREAGWQIVSADRDIYRDLPADNIATEYERRYHRRQVPIGQIIATPPRD</sequence>
<reference evidence="8 9" key="1">
    <citation type="journal article" date="2016" name="Int. J. Syst. Evol. Microbiol.">
        <title>Peptococcus simiae sp. nov., isolated from rhesus macaque faeces and emended description of the genus Peptococcus.</title>
        <authorList>
            <person name="Shkoporov A.N."/>
            <person name="Efimov B.A."/>
            <person name="Kondova I."/>
            <person name="Ouwerling B."/>
            <person name="Chaplin A.V."/>
            <person name="Shcherbakova V.A."/>
            <person name="Langermans J.A.M."/>
        </authorList>
    </citation>
    <scope>NUCLEOTIDE SEQUENCE [LARGE SCALE GENOMIC DNA]</scope>
    <source>
        <strain evidence="8 9">M108</strain>
    </source>
</reference>
<evidence type="ECO:0000256" key="6">
    <source>
        <dbReference type="ARBA" id="ARBA00022694"/>
    </source>
</evidence>
<dbReference type="GO" id="GO:0008176">
    <property type="term" value="F:tRNA (guanine(46)-N7)-methyltransferase activity"/>
    <property type="evidence" value="ECO:0007669"/>
    <property type="project" value="UniProtKB-EC"/>
</dbReference>
<proteinExistence type="inferred from homology"/>
<dbReference type="PANTHER" id="PTHR23417:SF14">
    <property type="entry name" value="PENTACOTRIPEPTIDE-REPEAT REGION OF PRORP DOMAIN-CONTAINING PROTEIN"/>
    <property type="match status" value="1"/>
</dbReference>
<dbReference type="InterPro" id="IPR003358">
    <property type="entry name" value="tRNA_(Gua-N-7)_MeTrfase_Trmb"/>
</dbReference>
<keyword evidence="6 7" id="KW-0819">tRNA processing</keyword>
<dbReference type="NCBIfam" id="TIGR00091">
    <property type="entry name" value="tRNA (guanosine(46)-N7)-methyltransferase TrmB"/>
    <property type="match status" value="1"/>
</dbReference>
<protein>
    <recommendedName>
        <fullName evidence="7">tRNA (guanine-N(7)-)-methyltransferase</fullName>
        <ecNumber evidence="7">2.1.1.33</ecNumber>
    </recommendedName>
    <alternativeName>
        <fullName evidence="7">tRNA (guanine(46)-N(7))-methyltransferase</fullName>
    </alternativeName>
    <alternativeName>
        <fullName evidence="7">tRNA(m7G46)-methyltransferase</fullName>
    </alternativeName>
</protein>
<name>A0ABW9GYP7_9FIRM</name>
<comment type="caution">
    <text evidence="7">Lacks conserved residue(s) required for the propagation of feature annotation.</text>
</comment>
<evidence type="ECO:0000313" key="9">
    <source>
        <dbReference type="Proteomes" id="UP001631949"/>
    </source>
</evidence>
<comment type="catalytic activity">
    <reaction evidence="1 7">
        <text>guanosine(46) in tRNA + S-adenosyl-L-methionine = N(7)-methylguanosine(46) in tRNA + S-adenosyl-L-homocysteine</text>
        <dbReference type="Rhea" id="RHEA:42708"/>
        <dbReference type="Rhea" id="RHEA-COMP:10188"/>
        <dbReference type="Rhea" id="RHEA-COMP:10189"/>
        <dbReference type="ChEBI" id="CHEBI:57856"/>
        <dbReference type="ChEBI" id="CHEBI:59789"/>
        <dbReference type="ChEBI" id="CHEBI:74269"/>
        <dbReference type="ChEBI" id="CHEBI:74480"/>
        <dbReference type="EC" id="2.1.1.33"/>
    </reaction>
</comment>
<evidence type="ECO:0000256" key="1">
    <source>
        <dbReference type="ARBA" id="ARBA00000142"/>
    </source>
</evidence>
<dbReference type="Pfam" id="PF02390">
    <property type="entry name" value="Methyltransf_4"/>
    <property type="match status" value="1"/>
</dbReference>
<comment type="similarity">
    <text evidence="7">Belongs to the class I-like SAM-binding methyltransferase superfamily. TrmB family.</text>
</comment>
<organism evidence="8 9">
    <name type="scientific">Peptococcus simiae</name>
    <dbReference type="NCBI Taxonomy" id="1643805"/>
    <lineage>
        <taxon>Bacteria</taxon>
        <taxon>Bacillati</taxon>
        <taxon>Bacillota</taxon>
        <taxon>Clostridia</taxon>
        <taxon>Eubacteriales</taxon>
        <taxon>Peptococcaceae</taxon>
        <taxon>Peptococcus</taxon>
    </lineage>
</organism>
<feature type="binding site" evidence="7">
    <location>
        <position position="156"/>
    </location>
    <ligand>
        <name>substrate</name>
    </ligand>
</feature>
<dbReference type="EC" id="2.1.1.33" evidence="7"/>
<evidence type="ECO:0000256" key="2">
    <source>
        <dbReference type="ARBA" id="ARBA00003015"/>
    </source>
</evidence>
<feature type="binding site" evidence="7">
    <location>
        <position position="44"/>
    </location>
    <ligand>
        <name>S-adenosyl-L-methionine</name>
        <dbReference type="ChEBI" id="CHEBI:59789"/>
    </ligand>
</feature>
<dbReference type="HAMAP" id="MF_01057">
    <property type="entry name" value="tRNA_methyltr_TrmB"/>
    <property type="match status" value="1"/>
</dbReference>
<dbReference type="SUPFAM" id="SSF53335">
    <property type="entry name" value="S-adenosyl-L-methionine-dependent methyltransferases"/>
    <property type="match status" value="1"/>
</dbReference>
<evidence type="ECO:0000256" key="3">
    <source>
        <dbReference type="ARBA" id="ARBA00022603"/>
    </source>
</evidence>
<dbReference type="Proteomes" id="UP001631949">
    <property type="component" value="Unassembled WGS sequence"/>
</dbReference>
<comment type="function">
    <text evidence="2 7">Catalyzes the formation of N(7)-methylguanine at position 46 (m7G46) in tRNA.</text>
</comment>
<dbReference type="PANTHER" id="PTHR23417">
    <property type="entry name" value="3-DEOXY-D-MANNO-OCTULOSONIC-ACID TRANSFERASE/TRNA GUANINE-N 7 - -METHYLTRANSFERASE"/>
    <property type="match status" value="1"/>
</dbReference>
<keyword evidence="5 7" id="KW-0949">S-adenosyl-L-methionine</keyword>
<dbReference type="Gene3D" id="3.40.50.150">
    <property type="entry name" value="Vaccinia Virus protein VP39"/>
    <property type="match status" value="1"/>
</dbReference>
<dbReference type="InterPro" id="IPR029063">
    <property type="entry name" value="SAM-dependent_MTases_sf"/>
</dbReference>
<feature type="binding site" evidence="7">
    <location>
        <position position="120"/>
    </location>
    <ligand>
        <name>S-adenosyl-L-methionine</name>
        <dbReference type="ChEBI" id="CHEBI:59789"/>
    </ligand>
</feature>
<comment type="pathway">
    <text evidence="7">tRNA modification; N(7)-methylguanine-tRNA biosynthesis.</text>
</comment>
<keyword evidence="3 7" id="KW-0489">Methyltransferase</keyword>
<dbReference type="EMBL" id="JBJUVG010000003">
    <property type="protein sequence ID" value="MFM9413447.1"/>
    <property type="molecule type" value="Genomic_DNA"/>
</dbReference>
<gene>
    <name evidence="7 8" type="primary">trmB</name>
    <name evidence="8" type="ORF">ACKQTC_03600</name>
</gene>
<evidence type="ECO:0000256" key="7">
    <source>
        <dbReference type="HAMAP-Rule" id="MF_01057"/>
    </source>
</evidence>
<dbReference type="PROSITE" id="PS51625">
    <property type="entry name" value="SAM_MT_TRMB"/>
    <property type="match status" value="1"/>
</dbReference>
<evidence type="ECO:0000256" key="5">
    <source>
        <dbReference type="ARBA" id="ARBA00022691"/>
    </source>
</evidence>
<keyword evidence="4 7" id="KW-0808">Transferase</keyword>
<evidence type="ECO:0000256" key="4">
    <source>
        <dbReference type="ARBA" id="ARBA00022679"/>
    </source>
</evidence>